<dbReference type="AlphaFoldDB" id="A0A0H4TCY3"/>
<keyword evidence="3 6" id="KW-0547">Nucleotide-binding</keyword>
<dbReference type="InterPro" id="IPR027417">
    <property type="entry name" value="P-loop_NTPase"/>
</dbReference>
<keyword evidence="6" id="KW-0067">ATP-binding</keyword>
<dbReference type="InterPro" id="IPR036193">
    <property type="entry name" value="ADK_active_lid_dom_sf"/>
</dbReference>
<comment type="subunit">
    <text evidence="6">Monomer.</text>
</comment>
<dbReference type="PRINTS" id="PR00094">
    <property type="entry name" value="ADENYLTKNASE"/>
</dbReference>
<evidence type="ECO:0000256" key="5">
    <source>
        <dbReference type="RuleBase" id="RU003330"/>
    </source>
</evidence>
<evidence type="ECO:0000256" key="4">
    <source>
        <dbReference type="ARBA" id="ARBA00022777"/>
    </source>
</evidence>
<dbReference type="Gene3D" id="3.40.50.300">
    <property type="entry name" value="P-loop containing nucleotide triphosphate hydrolases"/>
    <property type="match status" value="1"/>
</dbReference>
<dbReference type="EMBL" id="KT007048">
    <property type="protein sequence ID" value="AKQ04760.1"/>
    <property type="molecule type" value="Genomic_DNA"/>
</dbReference>
<sequence length="104" mass="11841">MSEATLVRRLSGRQLCRANGHIYNAASNLPKTAGVCDIDGSPLYSRDDDRPETVRRRLQVYHEQTEPLLAFYRQRGLFASLDAEGDVEDNYRALLALVHPQVRR</sequence>
<dbReference type="Pfam" id="PF05191">
    <property type="entry name" value="ADK_lid"/>
    <property type="match status" value="1"/>
</dbReference>
<dbReference type="PANTHER" id="PTHR23359">
    <property type="entry name" value="NUCLEOTIDE KINASE"/>
    <property type="match status" value="1"/>
</dbReference>
<dbReference type="GO" id="GO:0004017">
    <property type="term" value="F:AMP kinase activity"/>
    <property type="evidence" value="ECO:0007669"/>
    <property type="project" value="UniProtKB-EC"/>
</dbReference>
<comment type="catalytic activity">
    <reaction evidence="6">
        <text>AMP + ATP = 2 ADP</text>
        <dbReference type="Rhea" id="RHEA:12973"/>
        <dbReference type="ChEBI" id="CHEBI:30616"/>
        <dbReference type="ChEBI" id="CHEBI:456215"/>
        <dbReference type="ChEBI" id="CHEBI:456216"/>
        <dbReference type="EC" id="2.7.4.3"/>
    </reaction>
</comment>
<comment type="similarity">
    <text evidence="5">Belongs to the adenylate kinase family.</text>
</comment>
<dbReference type="InterPro" id="IPR007862">
    <property type="entry name" value="Adenylate_kinase_lid-dom"/>
</dbReference>
<dbReference type="InterPro" id="IPR000850">
    <property type="entry name" value="Adenylat/UMP-CMP_kin"/>
</dbReference>
<keyword evidence="1 5" id="KW-0808">Transferase</keyword>
<protein>
    <recommendedName>
        <fullName evidence="6">Adenylate kinase</fullName>
        <ecNumber evidence="6">2.7.4.3</ecNumber>
    </recommendedName>
</protein>
<name>A0A0H4TCY3_9BACT</name>
<dbReference type="SUPFAM" id="SSF57774">
    <property type="entry name" value="Microbial and mitochondrial ADK, insert 'zinc finger' domain"/>
    <property type="match status" value="1"/>
</dbReference>
<dbReference type="EC" id="2.7.4.3" evidence="6"/>
<dbReference type="GO" id="GO:0005737">
    <property type="term" value="C:cytoplasm"/>
    <property type="evidence" value="ECO:0007669"/>
    <property type="project" value="UniProtKB-SubCell"/>
</dbReference>
<accession>A0A0H4TCY3</accession>
<dbReference type="Pfam" id="PF00406">
    <property type="entry name" value="ADK"/>
    <property type="match status" value="1"/>
</dbReference>
<evidence type="ECO:0000256" key="6">
    <source>
        <dbReference type="RuleBase" id="RU003331"/>
    </source>
</evidence>
<organism evidence="8">
    <name type="scientific">uncultured bacterium Rifle_16ft_4_minimus_7469</name>
    <dbReference type="NCBI Taxonomy" id="1665162"/>
    <lineage>
        <taxon>Bacteria</taxon>
        <taxon>environmental samples</taxon>
    </lineage>
</organism>
<evidence type="ECO:0000256" key="2">
    <source>
        <dbReference type="ARBA" id="ARBA00022727"/>
    </source>
</evidence>
<evidence type="ECO:0000259" key="7">
    <source>
        <dbReference type="Pfam" id="PF05191"/>
    </source>
</evidence>
<keyword evidence="4 5" id="KW-0418">Kinase</keyword>
<evidence type="ECO:0000256" key="3">
    <source>
        <dbReference type="ARBA" id="ARBA00022741"/>
    </source>
</evidence>
<keyword evidence="2" id="KW-0545">Nucleotide biosynthesis</keyword>
<dbReference type="SUPFAM" id="SSF52540">
    <property type="entry name" value="P-loop containing nucleoside triphosphate hydrolases"/>
    <property type="match status" value="1"/>
</dbReference>
<comment type="subcellular location">
    <subcellularLocation>
        <location evidence="6">Cytoplasm</location>
    </subcellularLocation>
</comment>
<evidence type="ECO:0000256" key="1">
    <source>
        <dbReference type="ARBA" id="ARBA00022679"/>
    </source>
</evidence>
<dbReference type="GO" id="GO:0005524">
    <property type="term" value="F:ATP binding"/>
    <property type="evidence" value="ECO:0007669"/>
    <property type="project" value="UniProtKB-KW"/>
</dbReference>
<reference evidence="8" key="1">
    <citation type="journal article" date="2015" name="ISME J.">
        <title>Aquifer environment selects for microbial species cohorts in sediment and groundwater.</title>
        <authorList>
            <person name="Hug L.A."/>
            <person name="Thomas B.C."/>
            <person name="Brown C.T."/>
            <person name="Frischkorn K.R."/>
            <person name="Williams K.H."/>
            <person name="Tringe S.G."/>
            <person name="Banfield J.F."/>
        </authorList>
    </citation>
    <scope>NUCLEOTIDE SEQUENCE</scope>
</reference>
<evidence type="ECO:0000313" key="8">
    <source>
        <dbReference type="EMBL" id="AKQ04760.1"/>
    </source>
</evidence>
<proteinExistence type="inferred from homology"/>
<feature type="domain" description="Adenylate kinase active site lid" evidence="7">
    <location>
        <begin position="13"/>
        <end position="48"/>
    </location>
</feature>